<sequence>MIKLRKKGLSYNQISDLTNIPKSTLSDWLSDLPLSKIAKKKNLAKARLIWAKNIIAFNKKRSREYKRRTAKEIKRYANEIKKINKNQLFYLGLGLFMAEGGRREKWMVRFVNSDPDIVKIIMKFFRKICKVKNKDFRLRIHLHHNISNNKAMKYWSKITRVPINQFWQPQILQSKVSRQKRPYNRLPYGTLHITIMSAKLNRRIKGWISGVASQF</sequence>
<evidence type="ECO:0000313" key="1">
    <source>
        <dbReference type="EMBL" id="TSC90779.1"/>
    </source>
</evidence>
<dbReference type="Proteomes" id="UP000318296">
    <property type="component" value="Unassembled WGS sequence"/>
</dbReference>
<evidence type="ECO:0000313" key="2">
    <source>
        <dbReference type="Proteomes" id="UP000318296"/>
    </source>
</evidence>
<dbReference type="AlphaFoldDB" id="A0A554LDQ5"/>
<comment type="caution">
    <text evidence="1">The sequence shown here is derived from an EMBL/GenBank/DDBJ whole genome shotgun (WGS) entry which is preliminary data.</text>
</comment>
<protein>
    <submittedName>
        <fullName evidence="1">Uncharacterized protein</fullName>
    </submittedName>
</protein>
<accession>A0A554LDQ5</accession>
<dbReference type="EMBL" id="VMGH01000058">
    <property type="protein sequence ID" value="TSC90779.1"/>
    <property type="molecule type" value="Genomic_DNA"/>
</dbReference>
<gene>
    <name evidence="1" type="ORF">CEN92_380</name>
</gene>
<reference evidence="1 2" key="1">
    <citation type="submission" date="2017-07" db="EMBL/GenBank/DDBJ databases">
        <title>Mechanisms for carbon and nitrogen cycling indicate functional differentiation within the Candidate Phyla Radiation.</title>
        <authorList>
            <person name="Danczak R.E."/>
            <person name="Johnston M.D."/>
            <person name="Kenah C."/>
            <person name="Slattery M."/>
            <person name="Wrighton K.C."/>
            <person name="Wilkins M.J."/>
        </authorList>
    </citation>
    <scope>NUCLEOTIDE SEQUENCE [LARGE SCALE GENOMIC DNA]</scope>
    <source>
        <strain evidence="1">Licking1014_96</strain>
    </source>
</reference>
<name>A0A554LDQ5_9BACT</name>
<organism evidence="1 2">
    <name type="scientific">Candidatus Berkelbacteria bacterium Licking1014_96</name>
    <dbReference type="NCBI Taxonomy" id="2017149"/>
    <lineage>
        <taxon>Bacteria</taxon>
        <taxon>Candidatus Berkelbacteria</taxon>
    </lineage>
</organism>
<proteinExistence type="predicted"/>